<protein>
    <submittedName>
        <fullName evidence="1">Uncharacterized protein</fullName>
    </submittedName>
</protein>
<comment type="caution">
    <text evidence="1">The sequence shown here is derived from an EMBL/GenBank/DDBJ whole genome shotgun (WGS) entry which is preliminary data.</text>
</comment>
<sequence length="99" mass="11054">MSSDVSKAILWGDSEEMVSEREEEKDLGNLEVVVDSLDDYDNNLESDYFESSISNTEFDMDDQEKDDIIEAVGLDGFFAEMDGSSPSSLVLKVRSLVKT</sequence>
<accession>A0AAP0RFH7</accession>
<gene>
    <name evidence="1" type="ORF">L1049_006165</name>
</gene>
<reference evidence="1 2" key="1">
    <citation type="journal article" date="2024" name="Plant J.">
        <title>Genome sequences and population genomics reveal climatic adaptation and genomic divergence between two closely related sweetgum species.</title>
        <authorList>
            <person name="Xu W.Q."/>
            <person name="Ren C.Q."/>
            <person name="Zhang X.Y."/>
            <person name="Comes H.P."/>
            <person name="Liu X.H."/>
            <person name="Li Y.G."/>
            <person name="Kettle C.J."/>
            <person name="Jalonen R."/>
            <person name="Gaisberger H."/>
            <person name="Ma Y.Z."/>
            <person name="Qiu Y.X."/>
        </authorList>
    </citation>
    <scope>NUCLEOTIDE SEQUENCE [LARGE SCALE GENOMIC DNA]</scope>
    <source>
        <strain evidence="1">Hangzhou</strain>
    </source>
</reference>
<proteinExistence type="predicted"/>
<name>A0AAP0RFH7_LIQFO</name>
<dbReference type="AlphaFoldDB" id="A0AAP0RFH7"/>
<dbReference type="Proteomes" id="UP001415857">
    <property type="component" value="Unassembled WGS sequence"/>
</dbReference>
<dbReference type="EMBL" id="JBBPBK010000010">
    <property type="protein sequence ID" value="KAK9276629.1"/>
    <property type="molecule type" value="Genomic_DNA"/>
</dbReference>
<keyword evidence="2" id="KW-1185">Reference proteome</keyword>
<evidence type="ECO:0000313" key="2">
    <source>
        <dbReference type="Proteomes" id="UP001415857"/>
    </source>
</evidence>
<organism evidence="1 2">
    <name type="scientific">Liquidambar formosana</name>
    <name type="common">Formosan gum</name>
    <dbReference type="NCBI Taxonomy" id="63359"/>
    <lineage>
        <taxon>Eukaryota</taxon>
        <taxon>Viridiplantae</taxon>
        <taxon>Streptophyta</taxon>
        <taxon>Embryophyta</taxon>
        <taxon>Tracheophyta</taxon>
        <taxon>Spermatophyta</taxon>
        <taxon>Magnoliopsida</taxon>
        <taxon>eudicotyledons</taxon>
        <taxon>Gunneridae</taxon>
        <taxon>Pentapetalae</taxon>
        <taxon>Saxifragales</taxon>
        <taxon>Altingiaceae</taxon>
        <taxon>Liquidambar</taxon>
    </lineage>
</organism>
<evidence type="ECO:0000313" key="1">
    <source>
        <dbReference type="EMBL" id="KAK9276629.1"/>
    </source>
</evidence>